<dbReference type="InterPro" id="IPR021341">
    <property type="entry name" value="DUF2958"/>
</dbReference>
<dbReference type="Pfam" id="PF11171">
    <property type="entry name" value="DUF2958"/>
    <property type="match status" value="1"/>
</dbReference>
<accession>A0A369W2M3</accession>
<evidence type="ECO:0000313" key="1">
    <source>
        <dbReference type="EMBL" id="RDE07610.1"/>
    </source>
</evidence>
<name>A0A369W2M3_9HYPH</name>
<dbReference type="AlphaFoldDB" id="A0A369W2M3"/>
<proteinExistence type="predicted"/>
<dbReference type="EMBL" id="QQNH01000050">
    <property type="protein sequence ID" value="RDE07610.1"/>
    <property type="molecule type" value="Genomic_DNA"/>
</dbReference>
<dbReference type="OrthoDB" id="1070337at2"/>
<dbReference type="Proteomes" id="UP000253759">
    <property type="component" value="Unassembled WGS sequence"/>
</dbReference>
<comment type="caution">
    <text evidence="1">The sequence shown here is derived from an EMBL/GenBank/DDBJ whole genome shotgun (WGS) entry which is preliminary data.</text>
</comment>
<protein>
    <submittedName>
        <fullName evidence="1">DUF2958 domain-containing protein</fullName>
    </submittedName>
</protein>
<organism evidence="1 2">
    <name type="scientific">Pelagibacterium lacus</name>
    <dbReference type="NCBI Taxonomy" id="2282655"/>
    <lineage>
        <taxon>Bacteria</taxon>
        <taxon>Pseudomonadati</taxon>
        <taxon>Pseudomonadota</taxon>
        <taxon>Alphaproteobacteria</taxon>
        <taxon>Hyphomicrobiales</taxon>
        <taxon>Devosiaceae</taxon>
        <taxon>Pelagibacterium</taxon>
    </lineage>
</organism>
<reference evidence="2" key="1">
    <citation type="submission" date="2018-07" db="EMBL/GenBank/DDBJ databases">
        <authorList>
            <person name="Liu B.-T."/>
            <person name="Du Z."/>
        </authorList>
    </citation>
    <scope>NUCLEOTIDE SEQUENCE [LARGE SCALE GENOMIC DNA]</scope>
    <source>
        <strain evidence="2">XYN52</strain>
    </source>
</reference>
<sequence length="115" mass="12682">MILLTDAQRAQLLANGRQRDVDHIPVVKLFNPLGEEVLLGTELEADGDTLYGLVDLGEPSPSRQVRNLLNPPRPCHPSCHAAIRRAILCRRMAACIGTSRTMYRHAMAPAGVWLC</sequence>
<gene>
    <name evidence="1" type="ORF">DVH29_15850</name>
</gene>
<evidence type="ECO:0000313" key="2">
    <source>
        <dbReference type="Proteomes" id="UP000253759"/>
    </source>
</evidence>
<keyword evidence="2" id="KW-1185">Reference proteome</keyword>
<dbReference type="RefSeq" id="WP_114647158.1">
    <property type="nucleotide sequence ID" value="NZ_QQNH01000050.1"/>
</dbReference>